<gene>
    <name evidence="4" type="ORF">FHR96_004258</name>
</gene>
<evidence type="ECO:0000259" key="3">
    <source>
        <dbReference type="PROSITE" id="PS01031"/>
    </source>
</evidence>
<dbReference type="AlphaFoldDB" id="A0A7W5C1Y2"/>
<sequence>MFGDLRRFDSEWAPGGDWFRRVFDEMWPGLEAADIRSVPRGSFPRINVARTDEAVRVYVFAPGLSAEELEISLQDNVLTVSGRRDADAEPGEAEAAARRTLFRRERARGEFSRSVALPDGLDPERAEASFRQGICEVVLPKREELKPRRITIQAA</sequence>
<dbReference type="EMBL" id="JACHXM010000043">
    <property type="protein sequence ID" value="MBB3143337.1"/>
    <property type="molecule type" value="Genomic_DNA"/>
</dbReference>
<evidence type="ECO:0000256" key="1">
    <source>
        <dbReference type="PROSITE-ProRule" id="PRU00285"/>
    </source>
</evidence>
<dbReference type="Proteomes" id="UP000525987">
    <property type="component" value="Unassembled WGS sequence"/>
</dbReference>
<evidence type="ECO:0000313" key="5">
    <source>
        <dbReference type="Proteomes" id="UP000525987"/>
    </source>
</evidence>
<feature type="domain" description="SHSP" evidence="3">
    <location>
        <begin position="37"/>
        <end position="155"/>
    </location>
</feature>
<name>A0A7W5C1Y2_9GAMM</name>
<keyword evidence="5" id="KW-1185">Reference proteome</keyword>
<dbReference type="InterPro" id="IPR031107">
    <property type="entry name" value="Small_HSP"/>
</dbReference>
<reference evidence="4 5" key="1">
    <citation type="submission" date="2020-08" db="EMBL/GenBank/DDBJ databases">
        <title>Genomic Encyclopedia of Type Strains, Phase III (KMG-III): the genomes of soil and plant-associated and newly described type strains.</title>
        <authorList>
            <person name="Whitman W."/>
        </authorList>
    </citation>
    <scope>NUCLEOTIDE SEQUENCE [LARGE SCALE GENOMIC DNA]</scope>
    <source>
        <strain evidence="4 5">CECT 5995</strain>
    </source>
</reference>
<protein>
    <submittedName>
        <fullName evidence="4">HSP20 family protein</fullName>
    </submittedName>
</protein>
<accession>A0A7W5C1Y2</accession>
<organism evidence="4 5">
    <name type="scientific">Halomonas organivorans</name>
    <dbReference type="NCBI Taxonomy" id="257772"/>
    <lineage>
        <taxon>Bacteria</taxon>
        <taxon>Pseudomonadati</taxon>
        <taxon>Pseudomonadota</taxon>
        <taxon>Gammaproteobacteria</taxon>
        <taxon>Oceanospirillales</taxon>
        <taxon>Halomonadaceae</taxon>
        <taxon>Halomonas</taxon>
    </lineage>
</organism>
<dbReference type="Gene3D" id="2.60.40.790">
    <property type="match status" value="1"/>
</dbReference>
<proteinExistence type="inferred from homology"/>
<dbReference type="PROSITE" id="PS01031">
    <property type="entry name" value="SHSP"/>
    <property type="match status" value="1"/>
</dbReference>
<comment type="caution">
    <text evidence="4">The sequence shown here is derived from an EMBL/GenBank/DDBJ whole genome shotgun (WGS) entry which is preliminary data.</text>
</comment>
<comment type="similarity">
    <text evidence="1 2">Belongs to the small heat shock protein (HSP20) family.</text>
</comment>
<dbReference type="SUPFAM" id="SSF49764">
    <property type="entry name" value="HSP20-like chaperones"/>
    <property type="match status" value="1"/>
</dbReference>
<dbReference type="InterPro" id="IPR002068">
    <property type="entry name" value="A-crystallin/Hsp20_dom"/>
</dbReference>
<dbReference type="InterPro" id="IPR008978">
    <property type="entry name" value="HSP20-like_chaperone"/>
</dbReference>
<dbReference type="RefSeq" id="WP_183389661.1">
    <property type="nucleotide sequence ID" value="NZ_JACHXM010000043.1"/>
</dbReference>
<evidence type="ECO:0000313" key="4">
    <source>
        <dbReference type="EMBL" id="MBB3143337.1"/>
    </source>
</evidence>
<dbReference type="CDD" id="cd06464">
    <property type="entry name" value="ACD_sHsps-like"/>
    <property type="match status" value="1"/>
</dbReference>
<dbReference type="PANTHER" id="PTHR11527">
    <property type="entry name" value="HEAT-SHOCK PROTEIN 20 FAMILY MEMBER"/>
    <property type="match status" value="1"/>
</dbReference>
<evidence type="ECO:0000256" key="2">
    <source>
        <dbReference type="RuleBase" id="RU003616"/>
    </source>
</evidence>
<dbReference type="Pfam" id="PF00011">
    <property type="entry name" value="HSP20"/>
    <property type="match status" value="1"/>
</dbReference>